<dbReference type="EMBL" id="LT629704">
    <property type="protein sequence ID" value="SDN56292.1"/>
    <property type="molecule type" value="Genomic_DNA"/>
</dbReference>
<evidence type="ECO:0000313" key="2">
    <source>
        <dbReference type="EMBL" id="SDN56292.1"/>
    </source>
</evidence>
<dbReference type="AlphaFoldDB" id="A0A1H0CEM1"/>
<protein>
    <submittedName>
        <fullName evidence="2">Uncharacterized protein</fullName>
    </submittedName>
</protein>
<evidence type="ECO:0000313" key="1">
    <source>
        <dbReference type="EMBL" id="KAF2405929.1"/>
    </source>
</evidence>
<organism evidence="2 3">
    <name type="scientific">Pseudomonas antarctica</name>
    <dbReference type="NCBI Taxonomy" id="219572"/>
    <lineage>
        <taxon>Bacteria</taxon>
        <taxon>Pseudomonadati</taxon>
        <taxon>Pseudomonadota</taxon>
        <taxon>Gammaproteobacteria</taxon>
        <taxon>Pseudomonadales</taxon>
        <taxon>Pseudomonadaceae</taxon>
        <taxon>Pseudomonas</taxon>
    </lineage>
</organism>
<proteinExistence type="predicted"/>
<reference evidence="1 4" key="1">
    <citation type="submission" date="2015-01" db="EMBL/GenBank/DDBJ databases">
        <title>Genome Sequence of Pseudomonas antarctica CMS 35.</title>
        <authorList>
            <person name="Voget S."/>
            <person name="Chow J."/>
            <person name="Daniel R."/>
            <person name="Streit W."/>
        </authorList>
    </citation>
    <scope>NUCLEOTIDE SEQUENCE [LARGE SCALE GENOMIC DNA]</scope>
    <source>
        <strain evidence="1 4">CMS 35</strain>
    </source>
</reference>
<dbReference type="Proteomes" id="UP000748067">
    <property type="component" value="Unassembled WGS sequence"/>
</dbReference>
<keyword evidence="4" id="KW-1185">Reference proteome</keyword>
<dbReference type="OrthoDB" id="7027119at2"/>
<evidence type="ECO:0000313" key="3">
    <source>
        <dbReference type="Proteomes" id="UP000182470"/>
    </source>
</evidence>
<gene>
    <name evidence="1" type="ORF">PSAN_51500</name>
    <name evidence="2" type="ORF">SAMN04490179_4823</name>
</gene>
<reference evidence="2 3" key="2">
    <citation type="submission" date="2016-10" db="EMBL/GenBank/DDBJ databases">
        <authorList>
            <person name="de Groot N.N."/>
        </authorList>
    </citation>
    <scope>NUCLEOTIDE SEQUENCE [LARGE SCALE GENOMIC DNA]</scope>
    <source>
        <strain evidence="2 3">BS2772</strain>
    </source>
</reference>
<dbReference type="Proteomes" id="UP000182470">
    <property type="component" value="Chromosome I"/>
</dbReference>
<sequence length="121" mass="13399">MQCTIELLDSQEEVWFTVTKSLPGDYILKLAAEHKASAMAKGMELFQKTIPFFGAKLARVIKNSGTEEQIDKAIFDFVMATVVVDSCLGTSDEVLLGRNFNLVAFDNGAVQYDLQLDCDLL</sequence>
<evidence type="ECO:0000313" key="4">
    <source>
        <dbReference type="Proteomes" id="UP000748067"/>
    </source>
</evidence>
<dbReference type="RefSeq" id="WP_083359313.1">
    <property type="nucleotide sequence ID" value="NZ_JXDI01000004.1"/>
</dbReference>
<dbReference type="EMBL" id="JXDI01000004">
    <property type="protein sequence ID" value="KAF2405929.1"/>
    <property type="molecule type" value="Genomic_DNA"/>
</dbReference>
<accession>A0A1H0CEM1</accession>
<name>A0A1H0CEM1_9PSED</name>